<evidence type="ECO:0000313" key="9">
    <source>
        <dbReference type="Proteomes" id="UP000050911"/>
    </source>
</evidence>
<keyword evidence="6 7" id="KW-0472">Membrane</keyword>
<comment type="function">
    <text evidence="7">Catalyzes the transfer of the diacylglyceryl group from phosphatidylglycerol to the sulfhydryl group of the N-terminal cysteine of a prolipoprotein, the first step in the formation of mature lipoproteins.</text>
</comment>
<dbReference type="PANTHER" id="PTHR30589">
    <property type="entry name" value="PROLIPOPROTEIN DIACYLGLYCERYL TRANSFERASE"/>
    <property type="match status" value="1"/>
</dbReference>
<comment type="subcellular location">
    <subcellularLocation>
        <location evidence="7">Cell membrane</location>
        <topology evidence="7">Multi-pass membrane protein</topology>
    </subcellularLocation>
</comment>
<dbReference type="Proteomes" id="UP000050911">
    <property type="component" value="Unassembled WGS sequence"/>
</dbReference>
<keyword evidence="5 7" id="KW-1133">Transmembrane helix</keyword>
<dbReference type="UniPathway" id="UPA00664"/>
<feature type="transmembrane region" description="Helical" evidence="7">
    <location>
        <begin position="104"/>
        <end position="121"/>
    </location>
</feature>
<dbReference type="PROSITE" id="PS01311">
    <property type="entry name" value="LGT"/>
    <property type="match status" value="1"/>
</dbReference>
<proteinExistence type="inferred from homology"/>
<dbReference type="EMBL" id="AZCX01000004">
    <property type="protein sequence ID" value="KRK48072.1"/>
    <property type="molecule type" value="Genomic_DNA"/>
</dbReference>
<dbReference type="PANTHER" id="PTHR30589:SF0">
    <property type="entry name" value="PHOSPHATIDYLGLYCEROL--PROLIPOPROTEIN DIACYLGLYCERYL TRANSFERASE"/>
    <property type="match status" value="1"/>
</dbReference>
<keyword evidence="3 7" id="KW-0808">Transferase</keyword>
<evidence type="ECO:0000256" key="4">
    <source>
        <dbReference type="ARBA" id="ARBA00022692"/>
    </source>
</evidence>
<feature type="transmembrane region" description="Helical" evidence="7">
    <location>
        <begin position="32"/>
        <end position="50"/>
    </location>
</feature>
<dbReference type="Pfam" id="PF01790">
    <property type="entry name" value="LGT"/>
    <property type="match status" value="1"/>
</dbReference>
<feature type="transmembrane region" description="Helical" evidence="7">
    <location>
        <begin position="219"/>
        <end position="234"/>
    </location>
</feature>
<accession>A0A0R1HNR5</accession>
<dbReference type="PATRIC" id="fig|1302272.5.peg.1827"/>
<dbReference type="GO" id="GO:0042158">
    <property type="term" value="P:lipoprotein biosynthetic process"/>
    <property type="evidence" value="ECO:0007669"/>
    <property type="project" value="UniProtKB-UniRule"/>
</dbReference>
<dbReference type="STRING" id="1302272.FC96_GL001802"/>
<keyword evidence="8" id="KW-0449">Lipoprotein</keyword>
<sequence>MGFPIKGGAALSGIVAALNPIAFRLGGLQVHWYGIIIASAVVIAVVLSVREGRRRGIEPDDIYDMILWALPAAIIAARAYYVAFEWPYYSQHPAEIIRVWDGGIAIYGSLIGAGLVVYFFCRSRFIPVWLMLDVAAPTVIMAQGIGRWGNFMNQEAFGQVTSLSFLQGLHLPNWIINQMMINGAYRQPTFLYESSWDILGFVFLMALRHREGLFKQGEVFLSYVIWYSFGRFFVEGMRTDSLMVFGLVRVSQILSIVLFVGAIALIIYRRKRRPMVPMYLDGSPFRKQATEPNK</sequence>
<protein>
    <recommendedName>
        <fullName evidence="7">Phosphatidylglycerol--prolipoprotein diacylglyceryl transferase</fullName>
        <ecNumber evidence="7">2.5.1.145</ecNumber>
    </recommendedName>
</protein>
<dbReference type="EC" id="2.5.1.145" evidence="7"/>
<dbReference type="NCBIfam" id="TIGR00544">
    <property type="entry name" value="lgt"/>
    <property type="match status" value="1"/>
</dbReference>
<evidence type="ECO:0000256" key="3">
    <source>
        <dbReference type="ARBA" id="ARBA00022679"/>
    </source>
</evidence>
<keyword evidence="9" id="KW-1185">Reference proteome</keyword>
<comment type="caution">
    <text evidence="8">The sequence shown here is derived from an EMBL/GenBank/DDBJ whole genome shotgun (WGS) entry which is preliminary data.</text>
</comment>
<dbReference type="AlphaFoldDB" id="A0A0R1HNR5"/>
<feature type="transmembrane region" description="Helical" evidence="7">
    <location>
        <begin position="246"/>
        <end position="268"/>
    </location>
</feature>
<reference evidence="8 9" key="1">
    <citation type="journal article" date="2015" name="Genome Announc.">
        <title>Expanding the biotechnology potential of lactobacilli through comparative genomics of 213 strains and associated genera.</title>
        <authorList>
            <person name="Sun Z."/>
            <person name="Harris H.M."/>
            <person name="McCann A."/>
            <person name="Guo C."/>
            <person name="Argimon S."/>
            <person name="Zhang W."/>
            <person name="Yang X."/>
            <person name="Jeffery I.B."/>
            <person name="Cooney J.C."/>
            <person name="Kagawa T.F."/>
            <person name="Liu W."/>
            <person name="Song Y."/>
            <person name="Salvetti E."/>
            <person name="Wrobel A."/>
            <person name="Rasinkangas P."/>
            <person name="Parkhill J."/>
            <person name="Rea M.C."/>
            <person name="O'Sullivan O."/>
            <person name="Ritari J."/>
            <person name="Douillard F.P."/>
            <person name="Paul Ross R."/>
            <person name="Yang R."/>
            <person name="Briner A.E."/>
            <person name="Felis G.E."/>
            <person name="de Vos W.M."/>
            <person name="Barrangou R."/>
            <person name="Klaenhammer T.R."/>
            <person name="Caufield P.W."/>
            <person name="Cui Y."/>
            <person name="Zhang H."/>
            <person name="O'Toole P.W."/>
        </authorList>
    </citation>
    <scope>NUCLEOTIDE SEQUENCE [LARGE SCALE GENOMIC DNA]</scope>
    <source>
        <strain evidence="8 9">JCM 15530</strain>
    </source>
</reference>
<evidence type="ECO:0000256" key="1">
    <source>
        <dbReference type="ARBA" id="ARBA00007150"/>
    </source>
</evidence>
<dbReference type="GO" id="GO:0008961">
    <property type="term" value="F:phosphatidylglycerol-prolipoprotein diacylglyceryl transferase activity"/>
    <property type="evidence" value="ECO:0007669"/>
    <property type="project" value="UniProtKB-UniRule"/>
</dbReference>
<dbReference type="InterPro" id="IPR001640">
    <property type="entry name" value="Lgt"/>
</dbReference>
<evidence type="ECO:0000256" key="5">
    <source>
        <dbReference type="ARBA" id="ARBA00022989"/>
    </source>
</evidence>
<feature type="binding site" evidence="7">
    <location>
        <position position="147"/>
    </location>
    <ligand>
        <name>a 1,2-diacyl-sn-glycero-3-phospho-(1'-sn-glycerol)</name>
        <dbReference type="ChEBI" id="CHEBI:64716"/>
    </ligand>
</feature>
<dbReference type="GO" id="GO:0005886">
    <property type="term" value="C:plasma membrane"/>
    <property type="evidence" value="ECO:0007669"/>
    <property type="project" value="UniProtKB-SubCell"/>
</dbReference>
<evidence type="ECO:0000256" key="7">
    <source>
        <dbReference type="HAMAP-Rule" id="MF_01147"/>
    </source>
</evidence>
<gene>
    <name evidence="7" type="primary">lgt</name>
    <name evidence="8" type="ORF">FC96_GL001802</name>
</gene>
<dbReference type="HAMAP" id="MF_01147">
    <property type="entry name" value="Lgt"/>
    <property type="match status" value="1"/>
</dbReference>
<name>A0A0R1HNR5_9LACO</name>
<feature type="transmembrane region" description="Helical" evidence="7">
    <location>
        <begin position="62"/>
        <end position="84"/>
    </location>
</feature>
<comment type="catalytic activity">
    <reaction evidence="7">
        <text>L-cysteinyl-[prolipoprotein] + a 1,2-diacyl-sn-glycero-3-phospho-(1'-sn-glycerol) = an S-1,2-diacyl-sn-glyceryl-L-cysteinyl-[prolipoprotein] + sn-glycerol 1-phosphate + H(+)</text>
        <dbReference type="Rhea" id="RHEA:56712"/>
        <dbReference type="Rhea" id="RHEA-COMP:14679"/>
        <dbReference type="Rhea" id="RHEA-COMP:14680"/>
        <dbReference type="ChEBI" id="CHEBI:15378"/>
        <dbReference type="ChEBI" id="CHEBI:29950"/>
        <dbReference type="ChEBI" id="CHEBI:57685"/>
        <dbReference type="ChEBI" id="CHEBI:64716"/>
        <dbReference type="ChEBI" id="CHEBI:140658"/>
        <dbReference type="EC" id="2.5.1.145"/>
    </reaction>
</comment>
<keyword evidence="2 7" id="KW-1003">Cell membrane</keyword>
<evidence type="ECO:0000313" key="8">
    <source>
        <dbReference type="EMBL" id="KRK48072.1"/>
    </source>
</evidence>
<comment type="similarity">
    <text evidence="1 7">Belongs to the Lgt family.</text>
</comment>
<keyword evidence="4 7" id="KW-0812">Transmembrane</keyword>
<evidence type="ECO:0000256" key="6">
    <source>
        <dbReference type="ARBA" id="ARBA00023136"/>
    </source>
</evidence>
<evidence type="ECO:0000256" key="2">
    <source>
        <dbReference type="ARBA" id="ARBA00022475"/>
    </source>
</evidence>
<organism evidence="8 9">
    <name type="scientific">Secundilactobacillus kimchicus JCM 15530</name>
    <dbReference type="NCBI Taxonomy" id="1302272"/>
    <lineage>
        <taxon>Bacteria</taxon>
        <taxon>Bacillati</taxon>
        <taxon>Bacillota</taxon>
        <taxon>Bacilli</taxon>
        <taxon>Lactobacillales</taxon>
        <taxon>Lactobacillaceae</taxon>
        <taxon>Secundilactobacillus</taxon>
    </lineage>
</organism>
<comment type="pathway">
    <text evidence="7">Protein modification; lipoprotein biosynthesis (diacylglyceryl transfer).</text>
</comment>